<comment type="similarity">
    <text evidence="5">Belongs to the PINc/VapC protein family.</text>
</comment>
<dbReference type="Gene3D" id="3.40.50.1010">
    <property type="entry name" value="5'-nuclease"/>
    <property type="match status" value="1"/>
</dbReference>
<feature type="binding site" evidence="5">
    <location>
        <position position="101"/>
    </location>
    <ligand>
        <name>Mg(2+)</name>
        <dbReference type="ChEBI" id="CHEBI:18420"/>
    </ligand>
</feature>
<feature type="domain" description="PIN" evidence="6">
    <location>
        <begin position="2"/>
        <end position="126"/>
    </location>
</feature>
<keyword evidence="3 5" id="KW-0479">Metal-binding</keyword>
<keyword evidence="1 5" id="KW-1277">Toxin-antitoxin system</keyword>
<evidence type="ECO:0000259" key="6">
    <source>
        <dbReference type="Pfam" id="PF01850"/>
    </source>
</evidence>
<dbReference type="AlphaFoldDB" id="A0A942I8B1"/>
<protein>
    <recommendedName>
        <fullName evidence="5">Ribonuclease VapC</fullName>
        <shortName evidence="5">RNase VapC</shortName>
        <ecNumber evidence="5">3.1.-.-</ecNumber>
    </recommendedName>
    <alternativeName>
        <fullName evidence="5">Toxin VapC</fullName>
    </alternativeName>
</protein>
<proteinExistence type="inferred from homology"/>
<dbReference type="InterPro" id="IPR022907">
    <property type="entry name" value="VapC_family"/>
</dbReference>
<organism evidence="7 8">
    <name type="scientific">Pseudaminobacter soli</name>
    <name type="common">ex Zhang et al. 2022</name>
    <dbReference type="NCBI Taxonomy" id="2831468"/>
    <lineage>
        <taxon>Bacteria</taxon>
        <taxon>Pseudomonadati</taxon>
        <taxon>Pseudomonadota</taxon>
        <taxon>Alphaproteobacteria</taxon>
        <taxon>Hyphomicrobiales</taxon>
        <taxon>Phyllobacteriaceae</taxon>
        <taxon>Pseudaminobacter</taxon>
    </lineage>
</organism>
<dbReference type="PANTHER" id="PTHR36173">
    <property type="entry name" value="RIBONUCLEASE VAPC16-RELATED"/>
    <property type="match status" value="1"/>
</dbReference>
<dbReference type="InterPro" id="IPR029060">
    <property type="entry name" value="PIN-like_dom_sf"/>
</dbReference>
<dbReference type="GO" id="GO:0016787">
    <property type="term" value="F:hydrolase activity"/>
    <property type="evidence" value="ECO:0007669"/>
    <property type="project" value="UniProtKB-KW"/>
</dbReference>
<evidence type="ECO:0000256" key="5">
    <source>
        <dbReference type="HAMAP-Rule" id="MF_00265"/>
    </source>
</evidence>
<comment type="function">
    <text evidence="5">Toxic component of a toxin-antitoxin (TA) system. An RNase.</text>
</comment>
<dbReference type="SUPFAM" id="SSF88723">
    <property type="entry name" value="PIN domain-like"/>
    <property type="match status" value="1"/>
</dbReference>
<keyword evidence="8" id="KW-1185">Reference proteome</keyword>
<evidence type="ECO:0000313" key="8">
    <source>
        <dbReference type="Proteomes" id="UP000680348"/>
    </source>
</evidence>
<keyword evidence="5" id="KW-0800">Toxin</keyword>
<dbReference type="GO" id="GO:0000287">
    <property type="term" value="F:magnesium ion binding"/>
    <property type="evidence" value="ECO:0007669"/>
    <property type="project" value="UniProtKB-UniRule"/>
</dbReference>
<dbReference type="EC" id="3.1.-.-" evidence="5"/>
<dbReference type="Pfam" id="PF01850">
    <property type="entry name" value="PIN"/>
    <property type="match status" value="1"/>
</dbReference>
<dbReference type="InterPro" id="IPR052919">
    <property type="entry name" value="TA_system_RNase"/>
</dbReference>
<evidence type="ECO:0000256" key="4">
    <source>
        <dbReference type="ARBA" id="ARBA00022801"/>
    </source>
</evidence>
<evidence type="ECO:0000256" key="3">
    <source>
        <dbReference type="ARBA" id="ARBA00022723"/>
    </source>
</evidence>
<evidence type="ECO:0000313" key="7">
    <source>
        <dbReference type="EMBL" id="MBS3648021.1"/>
    </source>
</evidence>
<comment type="cofactor">
    <cofactor evidence="5">
        <name>Mg(2+)</name>
        <dbReference type="ChEBI" id="CHEBI:18420"/>
    </cofactor>
</comment>
<dbReference type="GO" id="GO:0090729">
    <property type="term" value="F:toxin activity"/>
    <property type="evidence" value="ECO:0007669"/>
    <property type="project" value="UniProtKB-KW"/>
</dbReference>
<evidence type="ECO:0000256" key="1">
    <source>
        <dbReference type="ARBA" id="ARBA00022649"/>
    </source>
</evidence>
<dbReference type="InterPro" id="IPR041705">
    <property type="entry name" value="PIN_Sll0205"/>
</dbReference>
<evidence type="ECO:0000256" key="2">
    <source>
        <dbReference type="ARBA" id="ARBA00022722"/>
    </source>
</evidence>
<keyword evidence="2 5" id="KW-0540">Nuclease</keyword>
<comment type="caution">
    <text evidence="7">The sequence shown here is derived from an EMBL/GenBank/DDBJ whole genome shotgun (WGS) entry which is preliminary data.</text>
</comment>
<keyword evidence="5" id="KW-0460">Magnesium</keyword>
<dbReference type="InterPro" id="IPR002716">
    <property type="entry name" value="PIN_dom"/>
</dbReference>
<dbReference type="CDD" id="cd09872">
    <property type="entry name" value="PIN_Sll0205-like"/>
    <property type="match status" value="1"/>
</dbReference>
<feature type="binding site" evidence="5">
    <location>
        <position position="5"/>
    </location>
    <ligand>
        <name>Mg(2+)</name>
        <dbReference type="ChEBI" id="CHEBI:18420"/>
    </ligand>
</feature>
<dbReference type="HAMAP" id="MF_00265">
    <property type="entry name" value="VapC_Nob1"/>
    <property type="match status" value="1"/>
</dbReference>
<dbReference type="GO" id="GO:0004540">
    <property type="term" value="F:RNA nuclease activity"/>
    <property type="evidence" value="ECO:0007669"/>
    <property type="project" value="InterPro"/>
</dbReference>
<sequence length="132" mass="14580">MIVLDTHALIWWLSPKPSKLSRRASEIIEQKLLEGEVVASAISAWEIAMLVTKGKLELSVDVMAWLEAAAEVEGFRFVPVDTVVAVKSQMLPGIFHPDPADRMIVALAREYGAPLVTADGKITEYPHVTTIW</sequence>
<keyword evidence="4 5" id="KW-0378">Hydrolase</keyword>
<dbReference type="EMBL" id="JAGWCR010000002">
    <property type="protein sequence ID" value="MBS3648021.1"/>
    <property type="molecule type" value="Genomic_DNA"/>
</dbReference>
<dbReference type="RefSeq" id="WP_188253578.1">
    <property type="nucleotide sequence ID" value="NZ_JABVCF010000002.1"/>
</dbReference>
<name>A0A942I8B1_9HYPH</name>
<dbReference type="PANTHER" id="PTHR36173:SF1">
    <property type="entry name" value="RIBONUCLEASE VAPC22"/>
    <property type="match status" value="1"/>
</dbReference>
<gene>
    <name evidence="5" type="primary">vapC</name>
    <name evidence="7" type="ORF">KEU06_05175</name>
</gene>
<accession>A0A942I8B1</accession>
<reference evidence="7" key="1">
    <citation type="submission" date="2021-04" db="EMBL/GenBank/DDBJ databases">
        <title>Pseudaminobacter soli sp. nov., isolated from paddy soil contaminated by heavy metals.</title>
        <authorList>
            <person name="Zhang K."/>
        </authorList>
    </citation>
    <scope>NUCLEOTIDE SEQUENCE</scope>
    <source>
        <strain evidence="7">19-2017</strain>
    </source>
</reference>
<dbReference type="Proteomes" id="UP000680348">
    <property type="component" value="Unassembled WGS sequence"/>
</dbReference>